<sequence>MTETQYKLGLSFTQFPALLSCFLHYYIPHLLSQNKSISGEEYGIRERASMKRESVCVREGWRTGIKNDKMTITTIVSVMSKSCCRIQDFVSALSCCIPTLTLQLFSPMPDSCFPLYRPFEKKTCIHQ</sequence>
<organism evidence="1 2">
    <name type="scientific">Aspergillus tubingensis (strain CBS 134.48)</name>
    <dbReference type="NCBI Taxonomy" id="767770"/>
    <lineage>
        <taxon>Eukaryota</taxon>
        <taxon>Fungi</taxon>
        <taxon>Dikarya</taxon>
        <taxon>Ascomycota</taxon>
        <taxon>Pezizomycotina</taxon>
        <taxon>Eurotiomycetes</taxon>
        <taxon>Eurotiomycetidae</taxon>
        <taxon>Eurotiales</taxon>
        <taxon>Aspergillaceae</taxon>
        <taxon>Aspergillus</taxon>
        <taxon>Aspergillus subgen. Circumdati</taxon>
    </lineage>
</organism>
<dbReference type="Proteomes" id="UP000184304">
    <property type="component" value="Unassembled WGS sequence"/>
</dbReference>
<proteinExistence type="predicted"/>
<dbReference type="PROSITE" id="PS51257">
    <property type="entry name" value="PROKAR_LIPOPROTEIN"/>
    <property type="match status" value="1"/>
</dbReference>
<dbReference type="VEuPathDB" id="FungiDB:ASPTUDRAFT_776059"/>
<evidence type="ECO:0000313" key="2">
    <source>
        <dbReference type="Proteomes" id="UP000184304"/>
    </source>
</evidence>
<dbReference type="AlphaFoldDB" id="A0A1L9MZC7"/>
<keyword evidence="2" id="KW-1185">Reference proteome</keyword>
<name>A0A1L9MZC7_ASPTC</name>
<dbReference type="EMBL" id="KV878205">
    <property type="protein sequence ID" value="OJI82378.1"/>
    <property type="molecule type" value="Genomic_DNA"/>
</dbReference>
<evidence type="ECO:0000313" key="1">
    <source>
        <dbReference type="EMBL" id="OJI82378.1"/>
    </source>
</evidence>
<protein>
    <submittedName>
        <fullName evidence="1">Uncharacterized protein</fullName>
    </submittedName>
</protein>
<reference evidence="2" key="1">
    <citation type="journal article" date="2017" name="Genome Biol.">
        <title>Comparative genomics reveals high biological diversity and specific adaptations in the industrially and medically important fungal genus Aspergillus.</title>
        <authorList>
            <person name="de Vries R.P."/>
            <person name="Riley R."/>
            <person name="Wiebenga A."/>
            <person name="Aguilar-Osorio G."/>
            <person name="Amillis S."/>
            <person name="Uchima C.A."/>
            <person name="Anderluh G."/>
            <person name="Asadollahi M."/>
            <person name="Askin M."/>
            <person name="Barry K."/>
            <person name="Battaglia E."/>
            <person name="Bayram O."/>
            <person name="Benocci T."/>
            <person name="Braus-Stromeyer S.A."/>
            <person name="Caldana C."/>
            <person name="Canovas D."/>
            <person name="Cerqueira G.C."/>
            <person name="Chen F."/>
            <person name="Chen W."/>
            <person name="Choi C."/>
            <person name="Clum A."/>
            <person name="Dos Santos R.A."/>
            <person name="Damasio A.R."/>
            <person name="Diallinas G."/>
            <person name="Emri T."/>
            <person name="Fekete E."/>
            <person name="Flipphi M."/>
            <person name="Freyberg S."/>
            <person name="Gallo A."/>
            <person name="Gournas C."/>
            <person name="Habgood R."/>
            <person name="Hainaut M."/>
            <person name="Harispe M.L."/>
            <person name="Henrissat B."/>
            <person name="Hilden K.S."/>
            <person name="Hope R."/>
            <person name="Hossain A."/>
            <person name="Karabika E."/>
            <person name="Karaffa L."/>
            <person name="Karanyi Z."/>
            <person name="Krasevec N."/>
            <person name="Kuo A."/>
            <person name="Kusch H."/>
            <person name="LaButti K."/>
            <person name="Lagendijk E.L."/>
            <person name="Lapidus A."/>
            <person name="Levasseur A."/>
            <person name="Lindquist E."/>
            <person name="Lipzen A."/>
            <person name="Logrieco A.F."/>
            <person name="MacCabe A."/>
            <person name="Maekelae M.R."/>
            <person name="Malavazi I."/>
            <person name="Melin P."/>
            <person name="Meyer V."/>
            <person name="Mielnichuk N."/>
            <person name="Miskei M."/>
            <person name="Molnar A.P."/>
            <person name="Mule G."/>
            <person name="Ngan C.Y."/>
            <person name="Orejas M."/>
            <person name="Orosz E."/>
            <person name="Ouedraogo J.P."/>
            <person name="Overkamp K.M."/>
            <person name="Park H.-S."/>
            <person name="Perrone G."/>
            <person name="Piumi F."/>
            <person name="Punt P.J."/>
            <person name="Ram A.F."/>
            <person name="Ramon A."/>
            <person name="Rauscher S."/>
            <person name="Record E."/>
            <person name="Riano-Pachon D.M."/>
            <person name="Robert V."/>
            <person name="Roehrig J."/>
            <person name="Ruller R."/>
            <person name="Salamov A."/>
            <person name="Salih N.S."/>
            <person name="Samson R.A."/>
            <person name="Sandor E."/>
            <person name="Sanguinetti M."/>
            <person name="Schuetze T."/>
            <person name="Sepcic K."/>
            <person name="Shelest E."/>
            <person name="Sherlock G."/>
            <person name="Sophianopoulou V."/>
            <person name="Squina F.M."/>
            <person name="Sun H."/>
            <person name="Susca A."/>
            <person name="Todd R.B."/>
            <person name="Tsang A."/>
            <person name="Unkles S.E."/>
            <person name="van de Wiele N."/>
            <person name="van Rossen-Uffink D."/>
            <person name="Oliveira J.V."/>
            <person name="Vesth T.C."/>
            <person name="Visser J."/>
            <person name="Yu J.-H."/>
            <person name="Zhou M."/>
            <person name="Andersen M.R."/>
            <person name="Archer D.B."/>
            <person name="Baker S.E."/>
            <person name="Benoit I."/>
            <person name="Brakhage A.A."/>
            <person name="Braus G.H."/>
            <person name="Fischer R."/>
            <person name="Frisvad J.C."/>
            <person name="Goldman G.H."/>
            <person name="Houbraken J."/>
            <person name="Oakley B."/>
            <person name="Pocsi I."/>
            <person name="Scazzocchio C."/>
            <person name="Seiboth B."/>
            <person name="vanKuyk P.A."/>
            <person name="Wortman J."/>
            <person name="Dyer P.S."/>
            <person name="Grigoriev I.V."/>
        </authorList>
    </citation>
    <scope>NUCLEOTIDE SEQUENCE [LARGE SCALE GENOMIC DNA]</scope>
    <source>
        <strain evidence="2">CBS 134.48</strain>
    </source>
</reference>
<accession>A0A1L9MZC7</accession>
<gene>
    <name evidence="1" type="ORF">ASPTUDRAFT_776059</name>
</gene>